<organism evidence="1 2">
    <name type="scientific">Paludibaculum fermentans</name>
    <dbReference type="NCBI Taxonomy" id="1473598"/>
    <lineage>
        <taxon>Bacteria</taxon>
        <taxon>Pseudomonadati</taxon>
        <taxon>Acidobacteriota</taxon>
        <taxon>Terriglobia</taxon>
        <taxon>Bryobacterales</taxon>
        <taxon>Bryobacteraceae</taxon>
        <taxon>Paludibaculum</taxon>
    </lineage>
</organism>
<dbReference type="RefSeq" id="WP_194452615.1">
    <property type="nucleotide sequence ID" value="NZ_CP063849.1"/>
</dbReference>
<reference evidence="1 2" key="1">
    <citation type="submission" date="2020-10" db="EMBL/GenBank/DDBJ databases">
        <title>Complete genome sequence of Paludibaculum fermentans P105T, a facultatively anaerobic acidobacterium capable of dissimilatory Fe(III) reduction.</title>
        <authorList>
            <person name="Dedysh S.N."/>
            <person name="Beletsky A.V."/>
            <person name="Kulichevskaya I.S."/>
            <person name="Mardanov A.V."/>
            <person name="Ravin N.V."/>
        </authorList>
    </citation>
    <scope>NUCLEOTIDE SEQUENCE [LARGE SCALE GENOMIC DNA]</scope>
    <source>
        <strain evidence="1 2">P105</strain>
    </source>
</reference>
<dbReference type="Proteomes" id="UP000593892">
    <property type="component" value="Chromosome"/>
</dbReference>
<proteinExistence type="predicted"/>
<evidence type="ECO:0000313" key="2">
    <source>
        <dbReference type="Proteomes" id="UP000593892"/>
    </source>
</evidence>
<dbReference type="Gene3D" id="2.60.120.260">
    <property type="entry name" value="Galactose-binding domain-like"/>
    <property type="match status" value="1"/>
</dbReference>
<keyword evidence="2" id="KW-1185">Reference proteome</keyword>
<accession>A0A7S7NWA9</accession>
<dbReference type="EMBL" id="CP063849">
    <property type="protein sequence ID" value="QOY90958.1"/>
    <property type="molecule type" value="Genomic_DNA"/>
</dbReference>
<protein>
    <submittedName>
        <fullName evidence="1">Uncharacterized protein</fullName>
    </submittedName>
</protein>
<gene>
    <name evidence="1" type="ORF">IRI77_13725</name>
</gene>
<dbReference type="KEGG" id="pfer:IRI77_13725"/>
<dbReference type="AlphaFoldDB" id="A0A7S7NWA9"/>
<evidence type="ECO:0000313" key="1">
    <source>
        <dbReference type="EMBL" id="QOY90958.1"/>
    </source>
</evidence>
<sequence>MKNFVLGIVLAGFAGRISAQNLICNGGFESPQLGASGGFTDMPCWHSSTTQKLEVQNKSAGYVQGVIGTQYVELDVNTNSDIYQDIPTVPGQRYMIRFWAANRIGSTRSAFRVLWDEALLGTALRDSGQTTFGRFAAEVVATKTVSRFGIAADGPSDSLGDLVDEVSVTPIPAAGSRLGYTYYLPHYADGAEWSSSLSLGNTSPNFAATVQYTVYGDDGTELDPLLNGAVTLGPTASTVIDSPQPPALRTGWVKVQSSEPLQATVIFRSAVAGRLDLEATVLARELTTETVAPYDNVGFTTGLAVVNPGSAPLTLAFVFHGSAGGILSTASLPLGPNAHLSFAIPAKFPLVAERNGLVEIRATDAAGNPANFVPLGLRFTPGGAFTALPY</sequence>
<name>A0A7S7NWA9_PALFE</name>